<feature type="compositionally biased region" description="Pro residues" evidence="1">
    <location>
        <begin position="352"/>
        <end position="362"/>
    </location>
</feature>
<keyword evidence="3" id="KW-1185">Reference proteome</keyword>
<gene>
    <name evidence="2" type="ORF">GA0070214_1076</name>
</gene>
<feature type="region of interest" description="Disordered" evidence="1">
    <location>
        <begin position="273"/>
        <end position="400"/>
    </location>
</feature>
<feature type="compositionally biased region" description="Low complexity" evidence="1">
    <location>
        <begin position="273"/>
        <end position="291"/>
    </location>
</feature>
<sequence>MEDVVPGVTTRRSTPAGRHPELGRQIAWTRRENERRRSAYEAAARTWRRRTEHLERLRIEATGFHGCTLPGTDLPVELDDGEVVYRIVPVAELVEAEARHLPGLPVPDPAPTVDVSDPADGALPAGLRVVDTGAAVVTDRRVAFAGRAGRREWAHDDLLGLGHHPDLPVTLLHPGDGRRPAGLRVPVTGAANVRFYLTLAYAAATGTRDTVATQLEALLAAHRAARPRPPRPLGVADAPVPRRRAERLVAAGAVAVVVLLGVTAAGTWPATAGPVHPTGTTADGAAPTPGDVRASEPVLGTPDGAATRSPAGEPTPLPRPADGTRRPGTGSPTPVGTERIALPVPSRATTPAPTPPTTPPAVSPTGSPAPTVTPTASPTGTPTGSPSPSDPAGSGICLDPLRLPVVDPLLCRRT</sequence>
<reference evidence="3" key="1">
    <citation type="submission" date="2016-06" db="EMBL/GenBank/DDBJ databases">
        <authorList>
            <person name="Varghese N."/>
            <person name="Submissions Spin"/>
        </authorList>
    </citation>
    <scope>NUCLEOTIDE SEQUENCE [LARGE SCALE GENOMIC DNA]</scope>
    <source>
        <strain evidence="3">DSM 45246</strain>
    </source>
</reference>
<dbReference type="EMBL" id="FMCS01000007">
    <property type="protein sequence ID" value="SCF14021.1"/>
    <property type="molecule type" value="Genomic_DNA"/>
</dbReference>
<evidence type="ECO:0000313" key="3">
    <source>
        <dbReference type="Proteomes" id="UP000199629"/>
    </source>
</evidence>
<name>A0A1C4Y0V0_9ACTN</name>
<dbReference type="Proteomes" id="UP000199629">
    <property type="component" value="Unassembled WGS sequence"/>
</dbReference>
<protein>
    <submittedName>
        <fullName evidence="2">Uncharacterized protein</fullName>
    </submittedName>
</protein>
<feature type="region of interest" description="Disordered" evidence="1">
    <location>
        <begin position="1"/>
        <end position="21"/>
    </location>
</feature>
<organism evidence="2 3">
    <name type="scientific">Micromonospora chaiyaphumensis</name>
    <dbReference type="NCBI Taxonomy" id="307119"/>
    <lineage>
        <taxon>Bacteria</taxon>
        <taxon>Bacillati</taxon>
        <taxon>Actinomycetota</taxon>
        <taxon>Actinomycetes</taxon>
        <taxon>Micromonosporales</taxon>
        <taxon>Micromonosporaceae</taxon>
        <taxon>Micromonospora</taxon>
    </lineage>
</organism>
<proteinExistence type="predicted"/>
<evidence type="ECO:0000313" key="2">
    <source>
        <dbReference type="EMBL" id="SCF14021.1"/>
    </source>
</evidence>
<dbReference type="AlphaFoldDB" id="A0A1C4Y0V0"/>
<evidence type="ECO:0000256" key="1">
    <source>
        <dbReference type="SAM" id="MobiDB-lite"/>
    </source>
</evidence>
<feature type="compositionally biased region" description="Low complexity" evidence="1">
    <location>
        <begin position="363"/>
        <end position="400"/>
    </location>
</feature>
<accession>A0A1C4Y0V0</accession>